<keyword evidence="2" id="KW-0732">Signal</keyword>
<dbReference type="Proteomes" id="UP001565368">
    <property type="component" value="Unassembled WGS sequence"/>
</dbReference>
<feature type="region of interest" description="Disordered" evidence="1">
    <location>
        <begin position="362"/>
        <end position="392"/>
    </location>
</feature>
<dbReference type="InterPro" id="IPR048661">
    <property type="entry name" value="CPL1-like"/>
</dbReference>
<evidence type="ECO:0000256" key="1">
    <source>
        <dbReference type="SAM" id="MobiDB-lite"/>
    </source>
</evidence>
<evidence type="ECO:0000256" key="2">
    <source>
        <dbReference type="SAM" id="SignalP"/>
    </source>
</evidence>
<evidence type="ECO:0000313" key="4">
    <source>
        <dbReference type="EMBL" id="KAL1405703.1"/>
    </source>
</evidence>
<feature type="chain" id="PRO_5045516919" description="Protein CPL1-like domain-containing protein" evidence="2">
    <location>
        <begin position="19"/>
        <end position="756"/>
    </location>
</feature>
<organism evidence="4 5">
    <name type="scientific">Vanrija albida</name>
    <dbReference type="NCBI Taxonomy" id="181172"/>
    <lineage>
        <taxon>Eukaryota</taxon>
        <taxon>Fungi</taxon>
        <taxon>Dikarya</taxon>
        <taxon>Basidiomycota</taxon>
        <taxon>Agaricomycotina</taxon>
        <taxon>Tremellomycetes</taxon>
        <taxon>Trichosporonales</taxon>
        <taxon>Trichosporonaceae</taxon>
        <taxon>Vanrija</taxon>
    </lineage>
</organism>
<feature type="domain" description="Protein CPL1-like" evidence="3">
    <location>
        <begin position="683"/>
        <end position="739"/>
    </location>
</feature>
<comment type="caution">
    <text evidence="4">The sequence shown here is derived from an EMBL/GenBank/DDBJ whole genome shotgun (WGS) entry which is preliminary data.</text>
</comment>
<dbReference type="GeneID" id="95988416"/>
<dbReference type="RefSeq" id="XP_069205647.1">
    <property type="nucleotide sequence ID" value="XM_069355806.1"/>
</dbReference>
<feature type="signal peptide" evidence="2">
    <location>
        <begin position="1"/>
        <end position="18"/>
    </location>
</feature>
<sequence>MKLSALIVAAFALPAALANNIAERSEPEAHVIAARQLEARTFISSGRCDMYQAAKCFVAGKNMDGNCNCVSPPFFQLPTPPVGAYTSYRDPVVLSKCWSNGQACGPYGNCLGTPVTRPPSTGTCNNWIQVSICEMVGKKTDGNCQCVSGAPTTPGNAGCGDPAIVGNCYKQKLGCSSKCVCTPIKPTTTSKAPAVTTTVAPGACQNWVAIATCELRGQRTDGNCNCIGGTPVTPGNNGCGDPAKVGNCYKQGWGCNAKCVCTPISSSQPPVVTSTVKPTTVQPTTPAPTTAAPTTSSPAGACKDWIAIATCELLGKKTDANCKCITGTPVTPGNDGCGDPAIVGTCYKKGWGCNRKCVCTGPSSSVAPTTTPAPTTTTKTTPAPTTAAPTTSAPASVCKDWVAIATCELFGKKTDANCKCIIGTPVTPGNGGCGDPAIVGTCYKKGWGCNKKCVCTGPSSSVAPTTPAPTSSTKSATPTSSVAPTTPAPTSSTKTATPTSSTPTTPTGVPGICFDWYKIAVCSLKGQKTDGNCNCIGGTPTTPGNSGCGDPKIVGDCWRKGWGCNSKCICTGPTTTVVPSTTVTATPTATPTQVGQCKDAVLIKWCAITGRGVNPDCTCMAKCGCLDQWACHAKGGKLDATCKCVVPSSAVKRRDAEFVKNLCPNTMKACRIDSEELGFNGRFECVDITSNIESCGGCVGEGAGQDCTAIEGASDVSCVQSKCVVSSCQRGWELSADGRCTPSTNASKFQQKVWGI</sequence>
<evidence type="ECO:0000259" key="3">
    <source>
        <dbReference type="Pfam" id="PF21671"/>
    </source>
</evidence>
<dbReference type="EMBL" id="JBBXJM010000006">
    <property type="protein sequence ID" value="KAL1405703.1"/>
    <property type="molecule type" value="Genomic_DNA"/>
</dbReference>
<protein>
    <recommendedName>
        <fullName evidence="3">Protein CPL1-like domain-containing protein</fullName>
    </recommendedName>
</protein>
<keyword evidence="5" id="KW-1185">Reference proteome</keyword>
<proteinExistence type="predicted"/>
<gene>
    <name evidence="4" type="ORF">Q8F55_007373</name>
</gene>
<accession>A0ABR3PTD8</accession>
<name>A0ABR3PTD8_9TREE</name>
<reference evidence="4 5" key="1">
    <citation type="submission" date="2023-08" db="EMBL/GenBank/DDBJ databases">
        <title>Annotated Genome Sequence of Vanrija albida AlHP1.</title>
        <authorList>
            <person name="Herzog R."/>
        </authorList>
    </citation>
    <scope>NUCLEOTIDE SEQUENCE [LARGE SCALE GENOMIC DNA]</scope>
    <source>
        <strain evidence="4 5">AlHP1</strain>
    </source>
</reference>
<evidence type="ECO:0000313" key="5">
    <source>
        <dbReference type="Proteomes" id="UP001565368"/>
    </source>
</evidence>
<feature type="region of interest" description="Disordered" evidence="1">
    <location>
        <begin position="457"/>
        <end position="505"/>
    </location>
</feature>
<feature type="region of interest" description="Disordered" evidence="1">
    <location>
        <begin position="273"/>
        <end position="298"/>
    </location>
</feature>
<dbReference type="Pfam" id="PF21671">
    <property type="entry name" value="CPL1-like"/>
    <property type="match status" value="1"/>
</dbReference>